<accession>A0A0F9PU96</accession>
<proteinExistence type="predicted"/>
<gene>
    <name evidence="1" type="ORF">LCGC14_0855850</name>
</gene>
<dbReference type="EMBL" id="LAZR01002575">
    <property type="protein sequence ID" value="KKN28277.1"/>
    <property type="molecule type" value="Genomic_DNA"/>
</dbReference>
<name>A0A0F9PU96_9ZZZZ</name>
<dbReference type="AlphaFoldDB" id="A0A0F9PU96"/>
<comment type="caution">
    <text evidence="1">The sequence shown here is derived from an EMBL/GenBank/DDBJ whole genome shotgun (WGS) entry which is preliminary data.</text>
</comment>
<evidence type="ECO:0000313" key="1">
    <source>
        <dbReference type="EMBL" id="KKN28277.1"/>
    </source>
</evidence>
<reference evidence="1" key="1">
    <citation type="journal article" date="2015" name="Nature">
        <title>Complex archaea that bridge the gap between prokaryotes and eukaryotes.</title>
        <authorList>
            <person name="Spang A."/>
            <person name="Saw J.H."/>
            <person name="Jorgensen S.L."/>
            <person name="Zaremba-Niedzwiedzka K."/>
            <person name="Martijn J."/>
            <person name="Lind A.E."/>
            <person name="van Eijk R."/>
            <person name="Schleper C."/>
            <person name="Guy L."/>
            <person name="Ettema T.J."/>
        </authorList>
    </citation>
    <scope>NUCLEOTIDE SEQUENCE</scope>
</reference>
<feature type="non-terminal residue" evidence="1">
    <location>
        <position position="139"/>
    </location>
</feature>
<protein>
    <submittedName>
        <fullName evidence="1">Uncharacterized protein</fullName>
    </submittedName>
</protein>
<organism evidence="1">
    <name type="scientific">marine sediment metagenome</name>
    <dbReference type="NCBI Taxonomy" id="412755"/>
    <lineage>
        <taxon>unclassified sequences</taxon>
        <taxon>metagenomes</taxon>
        <taxon>ecological metagenomes</taxon>
    </lineage>
</organism>
<sequence>MISGAGVVSDSVDNLQRLGFRFINLGGELFGSEKLTELGREGALAQAGEFQMARDEGAIDASHILGSRSAAHLVGSSSDERLELQALTNVEHPHALGPIELVTREACHVAAQCADIHRHLARRLDRVNEQRDAPLAGQS</sequence>